<evidence type="ECO:0000256" key="3">
    <source>
        <dbReference type="ARBA" id="ARBA00009960"/>
    </source>
</evidence>
<reference evidence="16" key="2">
    <citation type="submission" date="2017-10" db="EMBL/GenBank/DDBJ databases">
        <title>Ladona fulva Genome sequencing and assembly.</title>
        <authorList>
            <person name="Murali S."/>
            <person name="Richards S."/>
            <person name="Bandaranaike D."/>
            <person name="Bellair M."/>
            <person name="Blankenburg K."/>
            <person name="Chao H."/>
            <person name="Dinh H."/>
            <person name="Doddapaneni H."/>
            <person name="Dugan-Rocha S."/>
            <person name="Elkadiri S."/>
            <person name="Gnanaolivu R."/>
            <person name="Hernandez B."/>
            <person name="Skinner E."/>
            <person name="Javaid M."/>
            <person name="Lee S."/>
            <person name="Li M."/>
            <person name="Ming W."/>
            <person name="Munidasa M."/>
            <person name="Muniz J."/>
            <person name="Nguyen L."/>
            <person name="Hughes D."/>
            <person name="Osuji N."/>
            <person name="Pu L.-L."/>
            <person name="Puazo M."/>
            <person name="Qu C."/>
            <person name="Quiroz J."/>
            <person name="Raj R."/>
            <person name="Weissenberger G."/>
            <person name="Xin Y."/>
            <person name="Zou X."/>
            <person name="Han Y."/>
            <person name="Worley K."/>
            <person name="Muzny D."/>
            <person name="Gibbs R."/>
        </authorList>
    </citation>
    <scope>NUCLEOTIDE SEQUENCE</scope>
    <source>
        <strain evidence="16">Sampled in the wild</strain>
    </source>
</reference>
<comment type="subcellular location">
    <subcellularLocation>
        <location evidence="2">Mitochondrion inner membrane</location>
        <topology evidence="2">Single-pass membrane protein</topology>
        <orientation evidence="2">Matrix side</orientation>
    </subcellularLocation>
</comment>
<keyword evidence="5" id="KW-0813">Transport</keyword>
<evidence type="ECO:0000313" key="17">
    <source>
        <dbReference type="Proteomes" id="UP000792457"/>
    </source>
</evidence>
<keyword evidence="9" id="KW-0249">Electron transport</keyword>
<evidence type="ECO:0000256" key="1">
    <source>
        <dbReference type="ARBA" id="ARBA00003195"/>
    </source>
</evidence>
<evidence type="ECO:0000256" key="9">
    <source>
        <dbReference type="ARBA" id="ARBA00022982"/>
    </source>
</evidence>
<dbReference type="PANTHER" id="PTHR17098:SF2">
    <property type="entry name" value="NADH DEHYDROGENASE [UBIQUINONE] 1 ALPHA SUBCOMPLEX SUBUNIT 1"/>
    <property type="match status" value="1"/>
</dbReference>
<evidence type="ECO:0000256" key="5">
    <source>
        <dbReference type="ARBA" id="ARBA00022448"/>
    </source>
</evidence>
<keyword evidence="11" id="KW-0496">Mitochondrion</keyword>
<evidence type="ECO:0000256" key="12">
    <source>
        <dbReference type="ARBA" id="ARBA00023136"/>
    </source>
</evidence>
<dbReference type="Proteomes" id="UP000792457">
    <property type="component" value="Unassembled WGS sequence"/>
</dbReference>
<dbReference type="PANTHER" id="PTHR17098">
    <property type="entry name" value="NADH-UBIQUINONE OXIDOREDUCTASE MWFE SUBUNIT"/>
    <property type="match status" value="1"/>
</dbReference>
<evidence type="ECO:0000256" key="13">
    <source>
        <dbReference type="ARBA" id="ARBA00029847"/>
    </source>
</evidence>
<name>A0A8K0K057_LADFU</name>
<keyword evidence="12 15" id="KW-0472">Membrane</keyword>
<gene>
    <name evidence="16" type="ORF">J437_LFUL005596</name>
</gene>
<dbReference type="InterPro" id="IPR017384">
    <property type="entry name" value="NADH_Ub_cplx-1_asu_su-1"/>
</dbReference>
<evidence type="ECO:0000256" key="11">
    <source>
        <dbReference type="ARBA" id="ARBA00023128"/>
    </source>
</evidence>
<evidence type="ECO:0000256" key="7">
    <source>
        <dbReference type="ARBA" id="ARBA00022692"/>
    </source>
</evidence>
<evidence type="ECO:0000256" key="15">
    <source>
        <dbReference type="SAM" id="Phobius"/>
    </source>
</evidence>
<evidence type="ECO:0000313" key="16">
    <source>
        <dbReference type="EMBL" id="KAG8225789.1"/>
    </source>
</evidence>
<comment type="function">
    <text evidence="1">Accessory subunit of the mitochondrial membrane respiratory chain NADH dehydrogenase (Complex I), that is believed not to be involved in catalysis. Complex I functions in the transfer of electrons from NADH to the respiratory chain. The immediate electron acceptor for the enzyme is believed to be ubiquinone.</text>
</comment>
<evidence type="ECO:0000256" key="6">
    <source>
        <dbReference type="ARBA" id="ARBA00022660"/>
    </source>
</evidence>
<keyword evidence="17" id="KW-1185">Reference proteome</keyword>
<proteinExistence type="inferred from homology"/>
<organism evidence="16 17">
    <name type="scientific">Ladona fulva</name>
    <name type="common">Scarce chaser dragonfly</name>
    <name type="synonym">Libellula fulva</name>
    <dbReference type="NCBI Taxonomy" id="123851"/>
    <lineage>
        <taxon>Eukaryota</taxon>
        <taxon>Metazoa</taxon>
        <taxon>Ecdysozoa</taxon>
        <taxon>Arthropoda</taxon>
        <taxon>Hexapoda</taxon>
        <taxon>Insecta</taxon>
        <taxon>Pterygota</taxon>
        <taxon>Palaeoptera</taxon>
        <taxon>Odonata</taxon>
        <taxon>Epiprocta</taxon>
        <taxon>Anisoptera</taxon>
        <taxon>Libelluloidea</taxon>
        <taxon>Libellulidae</taxon>
        <taxon>Ladona</taxon>
    </lineage>
</organism>
<evidence type="ECO:0000256" key="8">
    <source>
        <dbReference type="ARBA" id="ARBA00022792"/>
    </source>
</evidence>
<evidence type="ECO:0000256" key="10">
    <source>
        <dbReference type="ARBA" id="ARBA00022989"/>
    </source>
</evidence>
<accession>A0A8K0K057</accession>
<protein>
    <recommendedName>
        <fullName evidence="4">NADH dehydrogenase [ubiquinone] 1 alpha subcomplex subunit 1</fullName>
    </recommendedName>
    <alternativeName>
        <fullName evidence="14">Complex I-MWFE</fullName>
    </alternativeName>
    <alternativeName>
        <fullName evidence="13">NADH-ubiquinone oxidoreductase MWFE subunit</fullName>
    </alternativeName>
</protein>
<comment type="caution">
    <text evidence="16">The sequence shown here is derived from an EMBL/GenBank/DDBJ whole genome shotgun (WGS) entry which is preliminary data.</text>
</comment>
<sequence length="70" mass="7961">MWFEILPSFAVIVVAFTIPPVATYALNKTFLGNAFRRDVGIKFNELSYIRDHRITGDAYKPKGLESIPDE</sequence>
<evidence type="ECO:0000256" key="2">
    <source>
        <dbReference type="ARBA" id="ARBA00004298"/>
    </source>
</evidence>
<keyword evidence="10 15" id="KW-1133">Transmembrane helix</keyword>
<dbReference type="OrthoDB" id="1920692at2759"/>
<evidence type="ECO:0000256" key="4">
    <source>
        <dbReference type="ARBA" id="ARBA00016392"/>
    </source>
</evidence>
<comment type="similarity">
    <text evidence="3">Belongs to the complex I NDUFA1 subunit family.</text>
</comment>
<evidence type="ECO:0000256" key="14">
    <source>
        <dbReference type="ARBA" id="ARBA00033255"/>
    </source>
</evidence>
<dbReference type="AlphaFoldDB" id="A0A8K0K057"/>
<dbReference type="Pfam" id="PF15879">
    <property type="entry name" value="MWFE"/>
    <property type="match status" value="1"/>
</dbReference>
<keyword evidence="6" id="KW-0679">Respiratory chain</keyword>
<keyword evidence="8" id="KW-0999">Mitochondrion inner membrane</keyword>
<feature type="transmembrane region" description="Helical" evidence="15">
    <location>
        <begin position="6"/>
        <end position="27"/>
    </location>
</feature>
<reference evidence="16" key="1">
    <citation type="submission" date="2013-04" db="EMBL/GenBank/DDBJ databases">
        <authorList>
            <person name="Qu J."/>
            <person name="Murali S.C."/>
            <person name="Bandaranaike D."/>
            <person name="Bellair M."/>
            <person name="Blankenburg K."/>
            <person name="Chao H."/>
            <person name="Dinh H."/>
            <person name="Doddapaneni H."/>
            <person name="Downs B."/>
            <person name="Dugan-Rocha S."/>
            <person name="Elkadiri S."/>
            <person name="Gnanaolivu R.D."/>
            <person name="Hernandez B."/>
            <person name="Javaid M."/>
            <person name="Jayaseelan J.C."/>
            <person name="Lee S."/>
            <person name="Li M."/>
            <person name="Ming W."/>
            <person name="Munidasa M."/>
            <person name="Muniz J."/>
            <person name="Nguyen L."/>
            <person name="Ongeri F."/>
            <person name="Osuji N."/>
            <person name="Pu L.-L."/>
            <person name="Puazo M."/>
            <person name="Qu C."/>
            <person name="Quiroz J."/>
            <person name="Raj R."/>
            <person name="Weissenberger G."/>
            <person name="Xin Y."/>
            <person name="Zou X."/>
            <person name="Han Y."/>
            <person name="Richards S."/>
            <person name="Worley K."/>
            <person name="Muzny D."/>
            <person name="Gibbs R."/>
        </authorList>
    </citation>
    <scope>NUCLEOTIDE SEQUENCE</scope>
    <source>
        <strain evidence="16">Sampled in the wild</strain>
    </source>
</reference>
<dbReference type="EMBL" id="KZ308254">
    <property type="protein sequence ID" value="KAG8225789.1"/>
    <property type="molecule type" value="Genomic_DNA"/>
</dbReference>
<dbReference type="GO" id="GO:0005743">
    <property type="term" value="C:mitochondrial inner membrane"/>
    <property type="evidence" value="ECO:0007669"/>
    <property type="project" value="UniProtKB-SubCell"/>
</dbReference>
<keyword evidence="7 15" id="KW-0812">Transmembrane</keyword>